<dbReference type="EMBL" id="QWVS01000033">
    <property type="protein sequence ID" value="RID83485.1"/>
    <property type="molecule type" value="Genomic_DNA"/>
</dbReference>
<gene>
    <name evidence="2" type="ORF">D1953_15585</name>
</gene>
<dbReference type="AlphaFoldDB" id="A0A398B0Z9"/>
<organism evidence="2 3">
    <name type="scientific">Peribacillus asahii</name>
    <dbReference type="NCBI Taxonomy" id="228899"/>
    <lineage>
        <taxon>Bacteria</taxon>
        <taxon>Bacillati</taxon>
        <taxon>Bacillota</taxon>
        <taxon>Bacilli</taxon>
        <taxon>Bacillales</taxon>
        <taxon>Bacillaceae</taxon>
        <taxon>Peribacillus</taxon>
    </lineage>
</organism>
<name>A0A398B0Z9_9BACI</name>
<evidence type="ECO:0000313" key="2">
    <source>
        <dbReference type="EMBL" id="RID83485.1"/>
    </source>
</evidence>
<evidence type="ECO:0000259" key="1">
    <source>
        <dbReference type="Pfam" id="PF03235"/>
    </source>
</evidence>
<accession>A0A398B0Z9</accession>
<reference evidence="2 3" key="1">
    <citation type="submission" date="2018-08" db="EMBL/GenBank/DDBJ databases">
        <title>Bacillus jemisoniae sp. nov., Bacillus chryseoplanitiae sp. nov., Bacillus resnikiae sp. nov., and Bacillus frankliniae sp. nov., isolated from Viking spacecraft and associated surfaces.</title>
        <authorList>
            <person name="Seuylemezian A."/>
            <person name="Vaishampayan P."/>
        </authorList>
    </citation>
    <scope>NUCLEOTIDE SEQUENCE [LARGE SCALE GENOMIC DNA]</scope>
    <source>
        <strain evidence="2 3">MA001</strain>
    </source>
</reference>
<dbReference type="RefSeq" id="WP_119118103.1">
    <property type="nucleotide sequence ID" value="NZ_QWVS01000033.1"/>
</dbReference>
<evidence type="ECO:0000313" key="3">
    <source>
        <dbReference type="Proteomes" id="UP000266016"/>
    </source>
</evidence>
<feature type="domain" description="GmrSD restriction endonucleases N-terminal" evidence="1">
    <location>
        <begin position="13"/>
        <end position="215"/>
    </location>
</feature>
<comment type="caution">
    <text evidence="2">The sequence shown here is derived from an EMBL/GenBank/DDBJ whole genome shotgun (WGS) entry which is preliminary data.</text>
</comment>
<keyword evidence="3" id="KW-1185">Reference proteome</keyword>
<protein>
    <submittedName>
        <fullName evidence="2">DUF262 domain-containing protein</fullName>
    </submittedName>
</protein>
<sequence>MSNYIVNNSTVESIISWIKNKMIAIPEIQRPFVWDATKVRDLMDSLYKNYPVGYIITWQNPDTKLKDGSISMGKKILIDGQQRITAVTAAITGQEVVDSNYKKKRIRIAFNPIEEKFEVTNPAILKNPKWIPDIAEVFSIDFNSFSYINEYCEKNFEIDQNEMNRVLQKLMQIKYSSIGMIELSHELDIETVTEIFIRINSAGVVLSQADFAMSKITVNETYDGPVIRKTIDYFCHLMKNPSDYSNIENNDTSFASTDHFQKIKWVKNYHSSIYEPSYSDLIRVAFTFKFLRGKLSNLVSLLSGRDFETREYKEEIITSSFKSLNDGVLAFINETNFKRFVMIVKSAGIITPQLIRSKNALNFAYTLFLLLREKEIDGSEINRIVRKWLVLSVLTERYSASPETMFEFDIRRFNNAITPDEYLKSIEAGELSDAYWNNILVTNLNTSVKSSPYFNLFIMAQVYDKDDAFLSKSIKVSHLIEERGDVHHIFPKKYLQKNGINNRGIYNQIANYVYTEQIVNLAIKDKAPSVYMAQVKQQCENKEGVIGEIKDLNELKYNMEMNCIPESLFTLEYSNYNAFLQERRQLMANKIRRFYEKL</sequence>
<dbReference type="PANTHER" id="PTHR37292">
    <property type="entry name" value="VNG6097C"/>
    <property type="match status" value="1"/>
</dbReference>
<dbReference type="InterPro" id="IPR004919">
    <property type="entry name" value="GmrSD_N"/>
</dbReference>
<dbReference type="PANTHER" id="PTHR37292:SF2">
    <property type="entry name" value="DUF262 DOMAIN-CONTAINING PROTEIN"/>
    <property type="match status" value="1"/>
</dbReference>
<proteinExistence type="predicted"/>
<dbReference type="Pfam" id="PF03235">
    <property type="entry name" value="GmrSD_N"/>
    <property type="match status" value="1"/>
</dbReference>
<dbReference type="Proteomes" id="UP000266016">
    <property type="component" value="Unassembled WGS sequence"/>
</dbReference>